<proteinExistence type="predicted"/>
<dbReference type="PANTHER" id="PTHR33481">
    <property type="entry name" value="REVERSE TRANSCRIPTASE"/>
    <property type="match status" value="1"/>
</dbReference>
<gene>
    <name evidence="6" type="ORF">FOXYS1_4314</name>
</gene>
<evidence type="ECO:0000256" key="1">
    <source>
        <dbReference type="ARBA" id="ARBA00004173"/>
    </source>
</evidence>
<name>A0A8H5AGW9_FUSOX</name>
<feature type="region of interest" description="Disordered" evidence="3">
    <location>
        <begin position="298"/>
        <end position="327"/>
    </location>
</feature>
<dbReference type="InterPro" id="IPR012337">
    <property type="entry name" value="RNaseH-like_sf"/>
</dbReference>
<evidence type="ECO:0008006" key="8">
    <source>
        <dbReference type="Google" id="ProtNLM"/>
    </source>
</evidence>
<dbReference type="Gene3D" id="3.30.420.10">
    <property type="entry name" value="Ribonuclease H-like superfamily/Ribonuclease H"/>
    <property type="match status" value="1"/>
</dbReference>
<dbReference type="InterPro" id="IPR036691">
    <property type="entry name" value="Endo/exonu/phosph_ase_sf"/>
</dbReference>
<dbReference type="GO" id="GO:0003676">
    <property type="term" value="F:nucleic acid binding"/>
    <property type="evidence" value="ECO:0007669"/>
    <property type="project" value="InterPro"/>
</dbReference>
<dbReference type="CDD" id="cd01650">
    <property type="entry name" value="RT_nLTR_like"/>
    <property type="match status" value="1"/>
</dbReference>
<dbReference type="Pfam" id="PF00078">
    <property type="entry name" value="RVT_1"/>
    <property type="match status" value="1"/>
</dbReference>
<feature type="compositionally biased region" description="Polar residues" evidence="3">
    <location>
        <begin position="317"/>
        <end position="327"/>
    </location>
</feature>
<evidence type="ECO:0000259" key="5">
    <source>
        <dbReference type="PROSITE" id="PS50879"/>
    </source>
</evidence>
<accession>A0A8H5AGW9</accession>
<dbReference type="Gene3D" id="3.60.10.10">
    <property type="entry name" value="Endonuclease/exonuclease/phosphatase"/>
    <property type="match status" value="1"/>
</dbReference>
<dbReference type="CDD" id="cd09276">
    <property type="entry name" value="Rnase_HI_RT_non_LTR"/>
    <property type="match status" value="1"/>
</dbReference>
<evidence type="ECO:0000259" key="4">
    <source>
        <dbReference type="PROSITE" id="PS50878"/>
    </source>
</evidence>
<evidence type="ECO:0000256" key="3">
    <source>
        <dbReference type="SAM" id="MobiDB-lite"/>
    </source>
</evidence>
<feature type="region of interest" description="Disordered" evidence="3">
    <location>
        <begin position="45"/>
        <end position="84"/>
    </location>
</feature>
<feature type="region of interest" description="Disordered" evidence="3">
    <location>
        <begin position="1"/>
        <end position="22"/>
    </location>
</feature>
<feature type="region of interest" description="Disordered" evidence="3">
    <location>
        <begin position="360"/>
        <end position="387"/>
    </location>
</feature>
<dbReference type="PANTHER" id="PTHR33481:SF1">
    <property type="entry name" value="ENDONUCLEASE_EXONUCLEASE_PHOSPHATASE DOMAIN-CONTAINING PROTEIN-RELATED"/>
    <property type="match status" value="1"/>
</dbReference>
<dbReference type="Pfam" id="PF14529">
    <property type="entry name" value="Exo_endo_phos_2"/>
    <property type="match status" value="1"/>
</dbReference>
<evidence type="ECO:0000313" key="6">
    <source>
        <dbReference type="EMBL" id="KAF5264893.1"/>
    </source>
</evidence>
<dbReference type="PROSITE" id="PS50879">
    <property type="entry name" value="RNASE_H_1"/>
    <property type="match status" value="1"/>
</dbReference>
<dbReference type="InterPro" id="IPR043502">
    <property type="entry name" value="DNA/RNA_pol_sf"/>
</dbReference>
<dbReference type="Proteomes" id="UP000558688">
    <property type="component" value="Unassembled WGS sequence"/>
</dbReference>
<protein>
    <recommendedName>
        <fullName evidence="8">RNA-directed DNA polymerase from transposon BS</fullName>
    </recommendedName>
</protein>
<dbReference type="SUPFAM" id="SSF56219">
    <property type="entry name" value="DNase I-like"/>
    <property type="match status" value="1"/>
</dbReference>
<dbReference type="PROSITE" id="PS50878">
    <property type="entry name" value="RT_POL"/>
    <property type="match status" value="1"/>
</dbReference>
<comment type="caution">
    <text evidence="6">The sequence shown here is derived from an EMBL/GenBank/DDBJ whole genome shotgun (WGS) entry which is preliminary data.</text>
</comment>
<feature type="domain" description="RNase H type-1" evidence="5">
    <location>
        <begin position="1316"/>
        <end position="1448"/>
    </location>
</feature>
<dbReference type="GO" id="GO:0004523">
    <property type="term" value="F:RNA-DNA hybrid ribonuclease activity"/>
    <property type="evidence" value="ECO:0007669"/>
    <property type="project" value="InterPro"/>
</dbReference>
<dbReference type="SUPFAM" id="SSF53098">
    <property type="entry name" value="Ribonuclease H-like"/>
    <property type="match status" value="1"/>
</dbReference>
<dbReference type="InterPro" id="IPR002156">
    <property type="entry name" value="RNaseH_domain"/>
</dbReference>
<dbReference type="InterPro" id="IPR000477">
    <property type="entry name" value="RT_dom"/>
</dbReference>
<evidence type="ECO:0000256" key="2">
    <source>
        <dbReference type="ARBA" id="ARBA00023128"/>
    </source>
</evidence>
<sequence>MASSTTNPPAAPDPFNLGIHTPANLNRGARAALLQNSPATVNGTIVAASPRTDRDRLTHRQQQHGRRQTDPPHRQGQQTTIAPPRQDLRVFIRLEAGAPARAHSSYAIRTLIQEKLGAVSDKIRQVFQVRSGWAVLTADSTTRDFLVEKQAEWAAELGATAVETNKEWFTYVVSAFPVKLTDFHGNEVDSDSIVSDEIEIQTGLTPVDIRPARQFTDNPLTKALLVSFLKPTKRFWSLFGSSAARLIDKTDRPRQYSQFANIVCINCLGPHQADFHKCPARPKTVHGVLRRLTKEQRGHVRTVGGEAYRQRHLEPQPGSQLEAQQSDDIALHEQPSIRGPSPAASGAPLCIMVATSPQAAYEAEEEPEHPRPGSPRKRRITRKNNKKPLRIFQANVGKIPPAHDCALALADSERYDIVLLQEPWTAHTETRSLTKTHPAYDTFTPVDMWNSNDTRPRVMTYVRRDTRLLADQIRPFQTRDVLWLTINGMTIVNFYRQHDVGDAMDTLLRWPVPERCLVAGDFNARHRSWQTGEATNRGQEIAGWASDNDLDLLNTLDIPTNPHGNTIDLAFTNMPLAEATVEDHLATSSDHFTLSLTLSDIVPTPSPAGKIRVTTEYELKRFIEIIELGATEIPLINSTPAELDELASSLVNLLTSAAKAAGRPARKGGRPAPSWTEQCACAAAAFRAIRRLYPLEFNQDVQIAKRDFHRVVRRAKRQYWRDLIDSFSNSSAVFKAVCWLKSPGAFQPLPLQVDDVVYETQMDKANALRQAMLERRTADDDIENPWGPISPSRSILFSHEISLDEAQYATIHTGNTSPGSDKITVNLLKAVWHIIGTHVRRLFEGCLSIGHHPKPFKEAEVVMIAKPGRRDLTSPRAWRPVSLLSCLGKGLERLIARRLAWATVHYSILHPQQAGALPKRSATDLVASLIHDIEEAFARKKVVTLVTMDIQGAFDTVMRNRLVLRIREQGWPDHLARWVESFMVDRSARVRYQDTITSFAPLQCGLPQGSPVSPILFLLYTEPIYRLGNPQGRFGYADDTAILSIGDTIDETTAMASGAIDEMVRWGATNGVSFDSKKTEVMHFSRSKLRTAPAVRHGDIEKHPELALRWLGIWLDSRLSFRVHVEKWATKAQAVAYHLRGLTNTKHGRLPAAVRSAVRACVEPVLLYGAEAWYPGTTRPQWSQPTKDLPSSNQHLIQRMTKAMNQSMRAILPIWKTTSTAALHRESGIPPVAQLLEARRLRFSARLKSLDEAHPLARRTRPPSQPAYHDLIKRRYQAQTESSFRTRLRRTDELLAPCARPKLIQQRFNQEQMPPLQTASKKETADAFLHWVQSLDPLTLVGNFPVLDGSGRLGPAEVFDAEAAGALEGLGAALTLQDSATQDIIVCLDNLAAATCLRGTPSDSSQDVFLEFQALAASHGATRVRWVPGHTEIPGNEQADKLAKAASSLPEPEGAQPTLAYLRRIARQKPKEAFEAWWSTSAPEQYKRLNLKATTGCPPELSLPRAPLHHLLAARSLHGDFAAYHERFDHVDARLKGTAATSDEAVTLTERGGQSGNRTRLH</sequence>
<dbReference type="InterPro" id="IPR005135">
    <property type="entry name" value="Endo/exonuclease/phosphatase"/>
</dbReference>
<reference evidence="6" key="1">
    <citation type="submission" date="2020-02" db="EMBL/GenBank/DDBJ databases">
        <title>Identification and distribution of gene clusters putatively required for synthesis of sphingolipid metabolism inhibitors in phylogenetically diverse species of the filamentous fungus Fusarium.</title>
        <authorList>
            <person name="Kim H.-S."/>
            <person name="Busman M."/>
            <person name="Brown D.W."/>
            <person name="Divon H."/>
            <person name="Uhlig S."/>
            <person name="Proctor R.H."/>
        </authorList>
    </citation>
    <scope>NUCLEOTIDE SEQUENCE [LARGE SCALE GENOMIC DNA]</scope>
    <source>
        <strain evidence="6">NRRL 39464</strain>
    </source>
</reference>
<dbReference type="InterPro" id="IPR036397">
    <property type="entry name" value="RNaseH_sf"/>
</dbReference>
<comment type="subcellular location">
    <subcellularLocation>
        <location evidence="1">Mitochondrion</location>
    </subcellularLocation>
</comment>
<evidence type="ECO:0000313" key="7">
    <source>
        <dbReference type="Proteomes" id="UP000558688"/>
    </source>
</evidence>
<dbReference type="GO" id="GO:0005739">
    <property type="term" value="C:mitochondrion"/>
    <property type="evidence" value="ECO:0007669"/>
    <property type="project" value="UniProtKB-SubCell"/>
</dbReference>
<feature type="domain" description="Reverse transcriptase" evidence="4">
    <location>
        <begin position="845"/>
        <end position="1115"/>
    </location>
</feature>
<dbReference type="EMBL" id="JAAFOW010000659">
    <property type="protein sequence ID" value="KAF5264893.1"/>
    <property type="molecule type" value="Genomic_DNA"/>
</dbReference>
<keyword evidence="2" id="KW-0496">Mitochondrion</keyword>
<dbReference type="SUPFAM" id="SSF56672">
    <property type="entry name" value="DNA/RNA polymerases"/>
    <property type="match status" value="1"/>
</dbReference>
<feature type="compositionally biased region" description="Basic residues" evidence="3">
    <location>
        <begin position="374"/>
        <end position="387"/>
    </location>
</feature>
<organism evidence="6 7">
    <name type="scientific">Fusarium oxysporum</name>
    <name type="common">Fusarium vascular wilt</name>
    <dbReference type="NCBI Taxonomy" id="5507"/>
    <lineage>
        <taxon>Eukaryota</taxon>
        <taxon>Fungi</taxon>
        <taxon>Dikarya</taxon>
        <taxon>Ascomycota</taxon>
        <taxon>Pezizomycotina</taxon>
        <taxon>Sordariomycetes</taxon>
        <taxon>Hypocreomycetidae</taxon>
        <taxon>Hypocreales</taxon>
        <taxon>Nectriaceae</taxon>
        <taxon>Fusarium</taxon>
        <taxon>Fusarium oxysporum species complex</taxon>
    </lineage>
</organism>